<dbReference type="EMBL" id="CP014332">
    <property type="protein sequence ID" value="APS41256.1"/>
    <property type="molecule type" value="Genomic_DNA"/>
</dbReference>
<evidence type="ECO:0000313" key="3">
    <source>
        <dbReference type="Proteomes" id="UP000185473"/>
    </source>
</evidence>
<dbReference type="KEGG" id="wjo:FOL01_0397"/>
<keyword evidence="3" id="KW-1185">Reference proteome</keyword>
<keyword evidence="1" id="KW-1133">Transmembrane helix</keyword>
<protein>
    <submittedName>
        <fullName evidence="2">Uncharacterized protein</fullName>
    </submittedName>
</protein>
<reference evidence="2 3" key="1">
    <citation type="submission" date="2016-02" db="EMBL/GenBank/DDBJ databases">
        <title>Complete Genome Sequence of Weissella jogaejeotgali FOL01.</title>
        <authorList>
            <person name="Lee J.-H."/>
            <person name="Ku H.-J."/>
        </authorList>
    </citation>
    <scope>NUCLEOTIDE SEQUENCE [LARGE SCALE GENOMIC DNA]</scope>
    <source>
        <strain evidence="2 3">FOL01</strain>
    </source>
</reference>
<evidence type="ECO:0000313" key="2">
    <source>
        <dbReference type="EMBL" id="APS41256.1"/>
    </source>
</evidence>
<keyword evidence="1" id="KW-0472">Membrane</keyword>
<gene>
    <name evidence="2" type="ORF">FOL01_0397</name>
</gene>
<proteinExistence type="predicted"/>
<dbReference type="AlphaFoldDB" id="A0A1L6R9N3"/>
<organism evidence="2 3">
    <name type="scientific">Weissella jogaejeotgali</name>
    <dbReference type="NCBI Taxonomy" id="1631871"/>
    <lineage>
        <taxon>Bacteria</taxon>
        <taxon>Bacillati</taxon>
        <taxon>Bacillota</taxon>
        <taxon>Bacilli</taxon>
        <taxon>Lactobacillales</taxon>
        <taxon>Lactobacillaceae</taxon>
        <taxon>Weissella</taxon>
    </lineage>
</organism>
<dbReference type="RefSeq" id="WP_075269101.1">
    <property type="nucleotide sequence ID" value="NZ_CP014332.1"/>
</dbReference>
<accession>A0A1L6R9N3</accession>
<dbReference type="Proteomes" id="UP000185473">
    <property type="component" value="Chromosome"/>
</dbReference>
<sequence length="60" mass="6503">MLSLIGLALVILGLLITILGQTAPLIRLYFGDKSVISQIIWGLIFFGIGALILIYNAINM</sequence>
<keyword evidence="1" id="KW-0812">Transmembrane</keyword>
<name>A0A1L6R9N3_9LACO</name>
<feature type="transmembrane region" description="Helical" evidence="1">
    <location>
        <begin position="36"/>
        <end position="58"/>
    </location>
</feature>
<evidence type="ECO:0000256" key="1">
    <source>
        <dbReference type="SAM" id="Phobius"/>
    </source>
</evidence>